<dbReference type="Gene3D" id="1.20.120.490">
    <property type="entry name" value="Hypothetical protein TM1646-like domain"/>
    <property type="match status" value="1"/>
</dbReference>
<evidence type="ECO:0000313" key="2">
    <source>
        <dbReference type="EMBL" id="POR03289.1"/>
    </source>
</evidence>
<dbReference type="OrthoDB" id="371181at2"/>
<evidence type="ECO:0000313" key="3">
    <source>
        <dbReference type="Proteomes" id="UP000237350"/>
    </source>
</evidence>
<sequence>MEPIRPKQSGSSRRRPGKATSAGKGSVGEKSFDTHLAAGAIQGPEQSRVSEVDQAGGAHLLEGLPGVDAPTEKLFDAVHEAGQRLLDERTYSAVQQYREAVRRFVSRVLAQANNIEIHESGPGLISRKRYYLITEINRSVERLLEGLQRTQFQQLEILSRLEEIEGMLVDLFQ</sequence>
<protein>
    <recommendedName>
        <fullName evidence="4">DUF327 domain-containing protein</fullName>
    </recommendedName>
</protein>
<gene>
    <name evidence="2" type="ORF">AU468_05375</name>
</gene>
<keyword evidence="3" id="KW-1185">Reference proteome</keyword>
<reference evidence="3" key="1">
    <citation type="submission" date="2015-12" db="EMBL/GenBank/DDBJ databases">
        <authorList>
            <person name="Lodha T.D."/>
            <person name="Chintalapati S."/>
            <person name="Chintalapati V.R."/>
            <person name="Sravanthi T."/>
        </authorList>
    </citation>
    <scope>NUCLEOTIDE SEQUENCE [LARGE SCALE GENOMIC DNA]</scope>
    <source>
        <strain evidence="3">JC133</strain>
    </source>
</reference>
<comment type="caution">
    <text evidence="2">The sequence shown here is derived from an EMBL/GenBank/DDBJ whole genome shotgun (WGS) entry which is preliminary data.</text>
</comment>
<feature type="region of interest" description="Disordered" evidence="1">
    <location>
        <begin position="1"/>
        <end position="52"/>
    </location>
</feature>
<name>A0A2S4JUT2_9SPIO</name>
<dbReference type="EMBL" id="LPWH01000054">
    <property type="protein sequence ID" value="POR03289.1"/>
    <property type="molecule type" value="Genomic_DNA"/>
</dbReference>
<dbReference type="Pfam" id="PF03885">
    <property type="entry name" value="DUF327"/>
    <property type="match status" value="1"/>
</dbReference>
<organism evidence="2 3">
    <name type="scientific">Alkalispirochaeta sphaeroplastigenens</name>
    <dbReference type="NCBI Taxonomy" id="1187066"/>
    <lineage>
        <taxon>Bacteria</taxon>
        <taxon>Pseudomonadati</taxon>
        <taxon>Spirochaetota</taxon>
        <taxon>Spirochaetia</taxon>
        <taxon>Spirochaetales</taxon>
        <taxon>Spirochaetaceae</taxon>
        <taxon>Alkalispirochaeta</taxon>
    </lineage>
</organism>
<evidence type="ECO:0008006" key="4">
    <source>
        <dbReference type="Google" id="ProtNLM"/>
    </source>
</evidence>
<dbReference type="SUPFAM" id="SSF158397">
    <property type="entry name" value="TM1646-like"/>
    <property type="match status" value="1"/>
</dbReference>
<dbReference type="RefSeq" id="WP_018527372.1">
    <property type="nucleotide sequence ID" value="NZ_LPWH01000054.1"/>
</dbReference>
<dbReference type="AlphaFoldDB" id="A0A2S4JUT2"/>
<dbReference type="InterPro" id="IPR024042">
    <property type="entry name" value="TM1646-like_dom_sf"/>
</dbReference>
<accession>A0A2S4JUT2</accession>
<proteinExistence type="predicted"/>
<evidence type="ECO:0000256" key="1">
    <source>
        <dbReference type="SAM" id="MobiDB-lite"/>
    </source>
</evidence>
<dbReference type="InterPro" id="IPR005585">
    <property type="entry name" value="DUF327"/>
</dbReference>
<dbReference type="Proteomes" id="UP000237350">
    <property type="component" value="Unassembled WGS sequence"/>
</dbReference>